<dbReference type="EMBL" id="JBBPBK010000013">
    <property type="protein sequence ID" value="KAK9271634.1"/>
    <property type="molecule type" value="Genomic_DNA"/>
</dbReference>
<gene>
    <name evidence="3" type="ORF">L1049_001997</name>
</gene>
<dbReference type="GO" id="GO:0009651">
    <property type="term" value="P:response to salt stress"/>
    <property type="evidence" value="ECO:0007669"/>
    <property type="project" value="TreeGrafter"/>
</dbReference>
<evidence type="ECO:0000256" key="1">
    <source>
        <dbReference type="ARBA" id="ARBA00022737"/>
    </source>
</evidence>
<dbReference type="GO" id="GO:0005737">
    <property type="term" value="C:cytoplasm"/>
    <property type="evidence" value="ECO:0007669"/>
    <property type="project" value="TreeGrafter"/>
</dbReference>
<dbReference type="AlphaFoldDB" id="A0AAP0R7X7"/>
<protein>
    <submittedName>
        <fullName evidence="3">Uncharacterized protein</fullName>
    </submittedName>
</protein>
<dbReference type="PANTHER" id="PTHR10502:SF207">
    <property type="entry name" value="OS09G0368850 PROTEIN"/>
    <property type="match status" value="1"/>
</dbReference>
<dbReference type="InterPro" id="IPR018502">
    <property type="entry name" value="Annexin_repeat"/>
</dbReference>
<evidence type="ECO:0000313" key="4">
    <source>
        <dbReference type="Proteomes" id="UP001415857"/>
    </source>
</evidence>
<name>A0AAP0R7X7_LIQFO</name>
<dbReference type="PANTHER" id="PTHR10502">
    <property type="entry name" value="ANNEXIN"/>
    <property type="match status" value="1"/>
</dbReference>
<dbReference type="GO" id="GO:0009408">
    <property type="term" value="P:response to heat"/>
    <property type="evidence" value="ECO:0007669"/>
    <property type="project" value="TreeGrafter"/>
</dbReference>
<evidence type="ECO:0000256" key="2">
    <source>
        <dbReference type="ARBA" id="ARBA00023216"/>
    </source>
</evidence>
<accession>A0AAP0R7X7</accession>
<dbReference type="GO" id="GO:0005886">
    <property type="term" value="C:plasma membrane"/>
    <property type="evidence" value="ECO:0007669"/>
    <property type="project" value="TreeGrafter"/>
</dbReference>
<dbReference type="GO" id="GO:0001786">
    <property type="term" value="F:phosphatidylserine binding"/>
    <property type="evidence" value="ECO:0007669"/>
    <property type="project" value="TreeGrafter"/>
</dbReference>
<dbReference type="GO" id="GO:0005544">
    <property type="term" value="F:calcium-dependent phospholipid binding"/>
    <property type="evidence" value="ECO:0007669"/>
    <property type="project" value="InterPro"/>
</dbReference>
<dbReference type="GO" id="GO:0005509">
    <property type="term" value="F:calcium ion binding"/>
    <property type="evidence" value="ECO:0007669"/>
    <property type="project" value="InterPro"/>
</dbReference>
<dbReference type="Proteomes" id="UP001415857">
    <property type="component" value="Unassembled WGS sequence"/>
</dbReference>
<organism evidence="3 4">
    <name type="scientific">Liquidambar formosana</name>
    <name type="common">Formosan gum</name>
    <dbReference type="NCBI Taxonomy" id="63359"/>
    <lineage>
        <taxon>Eukaryota</taxon>
        <taxon>Viridiplantae</taxon>
        <taxon>Streptophyta</taxon>
        <taxon>Embryophyta</taxon>
        <taxon>Tracheophyta</taxon>
        <taxon>Spermatophyta</taxon>
        <taxon>Magnoliopsida</taxon>
        <taxon>eudicotyledons</taxon>
        <taxon>Gunneridae</taxon>
        <taxon>Pentapetalae</taxon>
        <taxon>Saxifragales</taxon>
        <taxon>Altingiaceae</taxon>
        <taxon>Liquidambar</taxon>
    </lineage>
</organism>
<dbReference type="Gene3D" id="1.10.220.10">
    <property type="entry name" value="Annexin"/>
    <property type="match status" value="1"/>
</dbReference>
<keyword evidence="4" id="KW-1185">Reference proteome</keyword>
<dbReference type="Pfam" id="PF00191">
    <property type="entry name" value="Annexin"/>
    <property type="match status" value="1"/>
</dbReference>
<dbReference type="SMART" id="SM00335">
    <property type="entry name" value="ANX"/>
    <property type="match status" value="1"/>
</dbReference>
<dbReference type="InterPro" id="IPR037104">
    <property type="entry name" value="Annexin_sf"/>
</dbReference>
<evidence type="ECO:0000313" key="3">
    <source>
        <dbReference type="EMBL" id="KAK9271634.1"/>
    </source>
</evidence>
<keyword evidence="1" id="KW-0677">Repeat</keyword>
<keyword evidence="2" id="KW-0041">Annexin</keyword>
<proteinExistence type="predicted"/>
<sequence>MPLLEPQERDAEIVRDALFGSSVNLNALIEIACTRTSAELFLVKQVYRLRCNYDVEQDIALETEGGFKGIVSLVSERNTEQLKCILVSYKELYGDEFSLFLKQNKCRKFGKELRIVVRGMQYPERFFAKQLRRALQNRDAREGMLGSRDIVTRIIVTCLEVDIEGISNVFAAKTGWSLATKPCKKAIHHCWYEQQQCQ</sequence>
<comment type="caution">
    <text evidence="3">The sequence shown here is derived from an EMBL/GenBank/DDBJ whole genome shotgun (WGS) entry which is preliminary data.</text>
</comment>
<dbReference type="GO" id="GO:0009409">
    <property type="term" value="P:response to cold"/>
    <property type="evidence" value="ECO:0007669"/>
    <property type="project" value="TreeGrafter"/>
</dbReference>
<dbReference type="PROSITE" id="PS51897">
    <property type="entry name" value="ANNEXIN_2"/>
    <property type="match status" value="1"/>
</dbReference>
<dbReference type="SUPFAM" id="SSF47874">
    <property type="entry name" value="Annexin"/>
    <property type="match status" value="1"/>
</dbReference>
<dbReference type="GO" id="GO:0009414">
    <property type="term" value="P:response to water deprivation"/>
    <property type="evidence" value="ECO:0007669"/>
    <property type="project" value="TreeGrafter"/>
</dbReference>
<reference evidence="3 4" key="1">
    <citation type="journal article" date="2024" name="Plant J.">
        <title>Genome sequences and population genomics reveal climatic adaptation and genomic divergence between two closely related sweetgum species.</title>
        <authorList>
            <person name="Xu W.Q."/>
            <person name="Ren C.Q."/>
            <person name="Zhang X.Y."/>
            <person name="Comes H.P."/>
            <person name="Liu X.H."/>
            <person name="Li Y.G."/>
            <person name="Kettle C.J."/>
            <person name="Jalonen R."/>
            <person name="Gaisberger H."/>
            <person name="Ma Y.Z."/>
            <person name="Qiu Y.X."/>
        </authorList>
    </citation>
    <scope>NUCLEOTIDE SEQUENCE [LARGE SCALE GENOMIC DNA]</scope>
    <source>
        <strain evidence="3">Hangzhou</strain>
    </source>
</reference>